<gene>
    <name evidence="5" type="ORF">PHLGIDRAFT_124066</name>
</gene>
<reference evidence="5 6" key="1">
    <citation type="journal article" date="2014" name="PLoS Genet.">
        <title>Analysis of the Phlebiopsis gigantea genome, transcriptome and secretome provides insight into its pioneer colonization strategies of wood.</title>
        <authorList>
            <person name="Hori C."/>
            <person name="Ishida T."/>
            <person name="Igarashi K."/>
            <person name="Samejima M."/>
            <person name="Suzuki H."/>
            <person name="Master E."/>
            <person name="Ferreira P."/>
            <person name="Ruiz-Duenas F.J."/>
            <person name="Held B."/>
            <person name="Canessa P."/>
            <person name="Larrondo L.F."/>
            <person name="Schmoll M."/>
            <person name="Druzhinina I.S."/>
            <person name="Kubicek C.P."/>
            <person name="Gaskell J.A."/>
            <person name="Kersten P."/>
            <person name="St John F."/>
            <person name="Glasner J."/>
            <person name="Sabat G."/>
            <person name="Splinter BonDurant S."/>
            <person name="Syed K."/>
            <person name="Yadav J."/>
            <person name="Mgbeahuruike A.C."/>
            <person name="Kovalchuk A."/>
            <person name="Asiegbu F.O."/>
            <person name="Lackner G."/>
            <person name="Hoffmeister D."/>
            <person name="Rencoret J."/>
            <person name="Gutierrez A."/>
            <person name="Sun H."/>
            <person name="Lindquist E."/>
            <person name="Barry K."/>
            <person name="Riley R."/>
            <person name="Grigoriev I.V."/>
            <person name="Henrissat B."/>
            <person name="Kues U."/>
            <person name="Berka R.M."/>
            <person name="Martinez A.T."/>
            <person name="Covert S.F."/>
            <person name="Blanchette R.A."/>
            <person name="Cullen D."/>
        </authorList>
    </citation>
    <scope>NUCLEOTIDE SEQUENCE [LARGE SCALE GENOMIC DNA]</scope>
    <source>
        <strain evidence="5 6">11061_1 CR5-6</strain>
    </source>
</reference>
<feature type="compositionally biased region" description="Basic and acidic residues" evidence="3">
    <location>
        <begin position="218"/>
        <end position="234"/>
    </location>
</feature>
<dbReference type="HOGENOM" id="CLU_037639_1_1_1"/>
<keyword evidence="1 2" id="KW-0694">RNA-binding</keyword>
<sequence>MSAPAKLTKKQKKALAFRDRKGKDKAKATDDQEENDVPVMEDQDAAAAEVEDSAMGHAQTDKHQDRSPAQVVEGKKRKRDAGEAAEHGGGKGKPKKRKKDSEQAETVVSGNGDAGQEVSKTKAKSKPQRFILFVGNLKYSTTKEAVQAHFAQCEPPPTVRLMTPKPAATGKLTAKSKGFAFLEFSEKSGLQQALKLHQSQLESRMINVELTAGGGGKSDARLAKVRERNKELHEQRKKKLEKNKKRAEGGSNVQDLERPQRYSATSGVVQAPSKKRTWSVPEETDVKPEKKRGLKKRPKALGTGVNAIPVG</sequence>
<keyword evidence="6" id="KW-1185">Reference proteome</keyword>
<dbReference type="GO" id="GO:0019843">
    <property type="term" value="F:rRNA binding"/>
    <property type="evidence" value="ECO:0007669"/>
    <property type="project" value="TreeGrafter"/>
</dbReference>
<dbReference type="PROSITE" id="PS50102">
    <property type="entry name" value="RRM"/>
    <property type="match status" value="1"/>
</dbReference>
<dbReference type="EMBL" id="KN840439">
    <property type="protein sequence ID" value="KIP12542.1"/>
    <property type="molecule type" value="Genomic_DNA"/>
</dbReference>
<feature type="region of interest" description="Disordered" evidence="3">
    <location>
        <begin position="211"/>
        <end position="311"/>
    </location>
</feature>
<evidence type="ECO:0000256" key="1">
    <source>
        <dbReference type="ARBA" id="ARBA00022884"/>
    </source>
</evidence>
<dbReference type="GO" id="GO:0005730">
    <property type="term" value="C:nucleolus"/>
    <property type="evidence" value="ECO:0007669"/>
    <property type="project" value="TreeGrafter"/>
</dbReference>
<feature type="compositionally biased region" description="Basic residues" evidence="3">
    <location>
        <begin position="235"/>
        <end position="245"/>
    </location>
</feature>
<protein>
    <recommendedName>
        <fullName evidence="4">RRM domain-containing protein</fullName>
    </recommendedName>
</protein>
<feature type="domain" description="RRM" evidence="4">
    <location>
        <begin position="130"/>
        <end position="213"/>
    </location>
</feature>
<dbReference type="Proteomes" id="UP000053257">
    <property type="component" value="Unassembled WGS sequence"/>
</dbReference>
<dbReference type="GO" id="GO:0042274">
    <property type="term" value="P:ribosomal small subunit biogenesis"/>
    <property type="evidence" value="ECO:0007669"/>
    <property type="project" value="TreeGrafter"/>
</dbReference>
<dbReference type="PANTHER" id="PTHR23236">
    <property type="entry name" value="EUKARYOTIC TRANSLATION INITIATION FACTOR 4B/4H"/>
    <property type="match status" value="1"/>
</dbReference>
<evidence type="ECO:0000313" key="6">
    <source>
        <dbReference type="Proteomes" id="UP000053257"/>
    </source>
</evidence>
<dbReference type="InterPro" id="IPR012677">
    <property type="entry name" value="Nucleotide-bd_a/b_plait_sf"/>
</dbReference>
<evidence type="ECO:0000313" key="5">
    <source>
        <dbReference type="EMBL" id="KIP12542.1"/>
    </source>
</evidence>
<dbReference type="STRING" id="745531.A0A0C3SE91"/>
<dbReference type="Gene3D" id="3.30.70.330">
    <property type="match status" value="1"/>
</dbReference>
<name>A0A0C3SE91_PHLG1</name>
<feature type="compositionally biased region" description="Acidic residues" evidence="3">
    <location>
        <begin position="31"/>
        <end position="52"/>
    </location>
</feature>
<feature type="compositionally biased region" description="Basic and acidic residues" evidence="3">
    <location>
        <begin position="80"/>
        <end position="89"/>
    </location>
</feature>
<evidence type="ECO:0000256" key="2">
    <source>
        <dbReference type="PROSITE-ProRule" id="PRU00176"/>
    </source>
</evidence>
<accession>A0A0C3SE91</accession>
<dbReference type="OrthoDB" id="167718at2759"/>
<evidence type="ECO:0000256" key="3">
    <source>
        <dbReference type="SAM" id="MobiDB-lite"/>
    </source>
</evidence>
<feature type="region of interest" description="Disordered" evidence="3">
    <location>
        <begin position="1"/>
        <end position="125"/>
    </location>
</feature>
<dbReference type="AlphaFoldDB" id="A0A0C3SE91"/>
<dbReference type="PANTHER" id="PTHR23236:SF51">
    <property type="entry name" value="NUCLEOLAR PROTEIN 6"/>
    <property type="match status" value="1"/>
</dbReference>
<dbReference type="SMART" id="SM00360">
    <property type="entry name" value="RRM"/>
    <property type="match status" value="1"/>
</dbReference>
<feature type="compositionally biased region" description="Basic and acidic residues" evidence="3">
    <location>
        <begin position="16"/>
        <end position="30"/>
    </location>
</feature>
<dbReference type="InterPro" id="IPR000504">
    <property type="entry name" value="RRM_dom"/>
</dbReference>
<dbReference type="CDD" id="cd12400">
    <property type="entry name" value="RRM_Nop6"/>
    <property type="match status" value="1"/>
</dbReference>
<dbReference type="Pfam" id="PF00076">
    <property type="entry name" value="RRM_1"/>
    <property type="match status" value="1"/>
</dbReference>
<proteinExistence type="predicted"/>
<feature type="compositionally biased region" description="Basic residues" evidence="3">
    <location>
        <begin position="289"/>
        <end position="299"/>
    </location>
</feature>
<dbReference type="InterPro" id="IPR034228">
    <property type="entry name" value="Nop6_RRM"/>
</dbReference>
<dbReference type="InterPro" id="IPR035979">
    <property type="entry name" value="RBD_domain_sf"/>
</dbReference>
<evidence type="ECO:0000259" key="4">
    <source>
        <dbReference type="PROSITE" id="PS50102"/>
    </source>
</evidence>
<organism evidence="5 6">
    <name type="scientific">Phlebiopsis gigantea (strain 11061_1 CR5-6)</name>
    <name type="common">White-rot fungus</name>
    <name type="synonym">Peniophora gigantea</name>
    <dbReference type="NCBI Taxonomy" id="745531"/>
    <lineage>
        <taxon>Eukaryota</taxon>
        <taxon>Fungi</taxon>
        <taxon>Dikarya</taxon>
        <taxon>Basidiomycota</taxon>
        <taxon>Agaricomycotina</taxon>
        <taxon>Agaricomycetes</taxon>
        <taxon>Polyporales</taxon>
        <taxon>Phanerochaetaceae</taxon>
        <taxon>Phlebiopsis</taxon>
    </lineage>
</organism>
<dbReference type="SUPFAM" id="SSF54928">
    <property type="entry name" value="RNA-binding domain, RBD"/>
    <property type="match status" value="1"/>
</dbReference>